<dbReference type="AlphaFoldDB" id="A0A2S7UVP4"/>
<organism evidence="3 4">
    <name type="scientific">Psychrosphaera saromensis</name>
    <dbReference type="NCBI Taxonomy" id="716813"/>
    <lineage>
        <taxon>Bacteria</taxon>
        <taxon>Pseudomonadati</taxon>
        <taxon>Pseudomonadota</taxon>
        <taxon>Gammaproteobacteria</taxon>
        <taxon>Alteromonadales</taxon>
        <taxon>Pseudoalteromonadaceae</taxon>
        <taxon>Psychrosphaera</taxon>
    </lineage>
</organism>
<accession>A0A2S7UVP4</accession>
<dbReference type="RefSeq" id="WP_105051812.1">
    <property type="nucleotide sequence ID" value="NZ_BMYG01000003.1"/>
</dbReference>
<keyword evidence="2" id="KW-0812">Transmembrane</keyword>
<feature type="region of interest" description="Disordered" evidence="1">
    <location>
        <begin position="67"/>
        <end position="87"/>
    </location>
</feature>
<comment type="caution">
    <text evidence="3">The sequence shown here is derived from an EMBL/GenBank/DDBJ whole genome shotgun (WGS) entry which is preliminary data.</text>
</comment>
<evidence type="ECO:0000256" key="2">
    <source>
        <dbReference type="SAM" id="Phobius"/>
    </source>
</evidence>
<reference evidence="3 4" key="1">
    <citation type="submission" date="2016-12" db="EMBL/GenBank/DDBJ databases">
        <title>Diversity of luminous bacteria.</title>
        <authorList>
            <person name="Yoshizawa S."/>
            <person name="Kogure K."/>
        </authorList>
    </citation>
    <scope>NUCLEOTIDE SEQUENCE [LARGE SCALE GENOMIC DNA]</scope>
    <source>
        <strain evidence="3 4">SA4-48</strain>
    </source>
</reference>
<protein>
    <submittedName>
        <fullName evidence="3">Uncharacterized protein</fullName>
    </submittedName>
</protein>
<feature type="compositionally biased region" description="Polar residues" evidence="1">
    <location>
        <begin position="154"/>
        <end position="171"/>
    </location>
</feature>
<evidence type="ECO:0000313" key="3">
    <source>
        <dbReference type="EMBL" id="PQJ53331.1"/>
    </source>
</evidence>
<feature type="region of interest" description="Disordered" evidence="1">
    <location>
        <begin position="154"/>
        <end position="173"/>
    </location>
</feature>
<keyword evidence="4" id="KW-1185">Reference proteome</keyword>
<feature type="transmembrane region" description="Helical" evidence="2">
    <location>
        <begin position="12"/>
        <end position="32"/>
    </location>
</feature>
<keyword evidence="2" id="KW-0472">Membrane</keyword>
<sequence length="257" mass="28547">MEKWSAKIQTPKWLAPVLFSIFIHAIIVTILVQQELSATTPKQKAQTNTAIKSYLIVAKPKIKKTVVKKQKAPTPPPAKKTIVKKQVAKPEAIKPKTVKPKAPIVKKPVQKAAQEPTVVEKPTSTPTAPTSSMMIINKKPSSISNARDYLNQNQSMPPTSWQEHQFQQTQKKLNEQVENEKAKKYDGKFTPDISGMTDLGKTGDGSQLIKSGDACFVIQKNSLGDSVWSGTPCPLSTDPLRQAYRKSMDKYLKKKQN</sequence>
<dbReference type="Proteomes" id="UP000239007">
    <property type="component" value="Unassembled WGS sequence"/>
</dbReference>
<evidence type="ECO:0000256" key="1">
    <source>
        <dbReference type="SAM" id="MobiDB-lite"/>
    </source>
</evidence>
<dbReference type="EMBL" id="MSCH01000003">
    <property type="protein sequence ID" value="PQJ53331.1"/>
    <property type="molecule type" value="Genomic_DNA"/>
</dbReference>
<proteinExistence type="predicted"/>
<keyword evidence="2" id="KW-1133">Transmembrane helix</keyword>
<feature type="compositionally biased region" description="Low complexity" evidence="1">
    <location>
        <begin position="122"/>
        <end position="132"/>
    </location>
</feature>
<name>A0A2S7UVP4_9GAMM</name>
<gene>
    <name evidence="3" type="ORF">BTO11_06380</name>
</gene>
<feature type="region of interest" description="Disordered" evidence="1">
    <location>
        <begin position="107"/>
        <end position="133"/>
    </location>
</feature>
<evidence type="ECO:0000313" key="4">
    <source>
        <dbReference type="Proteomes" id="UP000239007"/>
    </source>
</evidence>